<dbReference type="Gene3D" id="3.30.300.30">
    <property type="match status" value="1"/>
</dbReference>
<dbReference type="Gene3D" id="3.40.50.1820">
    <property type="entry name" value="alpha/beta hydrolase"/>
    <property type="match status" value="1"/>
</dbReference>
<evidence type="ECO:0000259" key="3">
    <source>
        <dbReference type="PROSITE" id="PS50075"/>
    </source>
</evidence>
<dbReference type="InterPro" id="IPR029058">
    <property type="entry name" value="AB_hydrolase_fold"/>
</dbReference>
<dbReference type="GO" id="GO:0005737">
    <property type="term" value="C:cytoplasm"/>
    <property type="evidence" value="ECO:0007669"/>
    <property type="project" value="TreeGrafter"/>
</dbReference>
<dbReference type="KEGG" id="chrb:DK843_19290"/>
<evidence type="ECO:0000313" key="4">
    <source>
        <dbReference type="EMBL" id="AXE36251.1"/>
    </source>
</evidence>
<proteinExistence type="predicted"/>
<name>A0A344ULV3_9NEIS</name>
<dbReference type="Gene3D" id="3.40.50.980">
    <property type="match status" value="2"/>
</dbReference>
<dbReference type="GO" id="GO:0031177">
    <property type="term" value="F:phosphopantetheine binding"/>
    <property type="evidence" value="ECO:0007669"/>
    <property type="project" value="TreeGrafter"/>
</dbReference>
<dbReference type="SUPFAM" id="SSF47336">
    <property type="entry name" value="ACP-like"/>
    <property type="match status" value="1"/>
</dbReference>
<dbReference type="SMART" id="SM00824">
    <property type="entry name" value="PKS_TE"/>
    <property type="match status" value="1"/>
</dbReference>
<feature type="domain" description="Carrier" evidence="3">
    <location>
        <begin position="966"/>
        <end position="1041"/>
    </location>
</feature>
<dbReference type="Pfam" id="PF00975">
    <property type="entry name" value="Thioesterase"/>
    <property type="match status" value="1"/>
</dbReference>
<sequence>MSILVKNESKRARSYPLLASQMGMWLEELRQESAPAHVFPVCLKVLGPLDVAALQTSIDRLVERHESLRVSFIVNSSDPKQQVNETVDVTIRRVVMQHTGLLEHTIVQILLETMSLEGGPLFRVTLLELGPEENVLLFAVHHLVVDHQSIDRLLQDFYAIYHSEVNGERCPLTPLATPYSTHVQAVADAGVSPEAAAYWRHEMTDLPAPLLFASGDVGQAQTGRRSAKTAIRHLDVETTAALRKLGTESGATPFMVHLAICAVLMQRHTGAQDIVFGVPLSTRSDSRLQSLVGLFVNTLPLRLRFSPCSTFEALLRLVRARLLRTMMHVGLPLHELIGMLRLERHTGSNPLFHVCVNYAMSTTPDRISSGGCDFETVALPALKAAFEVNFTLLESTTGSRVCFEFDEDVLSADDAEDILDQYLRVLAQVSEMPRQAVRDIHLHDTPSFSIATTSNNTPFEPVHKRIERQATQSPDVVAIVCAGQQLTYAELNARANRMALLLIEQGAVPGSLIAICTDRRPEMVVAVLAVLRVGGAYIPIDQDNPDERLKFILEDTQAHIFMTSRSLFHRFSHLPVTILCADEDELGELESDDENVDVAVGPDDLAYCVYTSGSTGQPKGALNTHAGFANLLDWYTQDIPMRPVDRVMLASSFGFDMTQKTLLGPLSVGAKLLMPGCTPADHHGFTQALTTHRPSWLSCAPSAFRSFMDSPAIDNIDTLVLGGEPLDDAILTALRGKPVKLVNSYGPSECADIAIWCARLMHLTDADDTAMPLGEPVRNVRIYVLDDQLRPVPAGVPGDLYIAGAGVGRGYLRRPDLTNKHFLPDPFGMPGSRMYKTGDLGRRRRDGVFEYLGRTDDQVKLRGNRIEPGEIENCLRACDSVQDSVVVLREVAPGETHLVAYVVARVAHSIEVDKLRRTLRRMLPEFMVPTAWVTLSALPLNLNGKIDRKALPLPLRITDTVRAITPPRTPTEACLIDIWKTVLGVQQVCVFDNFFDLWGQSLLAVKVAALVAKRLGVPLPIRAIFDAKDIATLASAIDDGDVNQSSAVHMTCWHTAAARPRIYGFPAAGMYSAAYYLLAEALAPSFDLCILEPLESCDDGENPSTIETLAKHYAQAIPMQGGSTPLCLLGHSFGASVAYETARRLEQRGQPINLVLLDTTLVSPLELTNDWGDADADPTTTAATDEVQAQLLATARSLQARHWNMLTRYTPSGPFNGDALLVFAHDDVLKVRFEMAIISICRSWVRGQLRTISTRGNHLSILQAGQVSSLAALIRDYLEPACLESKTMSALR</sequence>
<dbReference type="Gene3D" id="2.30.38.10">
    <property type="entry name" value="Luciferase, Domain 3"/>
    <property type="match status" value="1"/>
</dbReference>
<dbReference type="CDD" id="cd05930">
    <property type="entry name" value="A_NRPS"/>
    <property type="match status" value="1"/>
</dbReference>
<dbReference type="Proteomes" id="UP000252038">
    <property type="component" value="Chromosome"/>
</dbReference>
<dbReference type="InterPro" id="IPR020802">
    <property type="entry name" value="TesA-like"/>
</dbReference>
<dbReference type="Pfam" id="PF00668">
    <property type="entry name" value="Condensation"/>
    <property type="match status" value="1"/>
</dbReference>
<dbReference type="SUPFAM" id="SSF53474">
    <property type="entry name" value="alpha/beta-Hydrolases"/>
    <property type="match status" value="1"/>
</dbReference>
<dbReference type="PANTHER" id="PTHR45527">
    <property type="entry name" value="NONRIBOSOMAL PEPTIDE SYNTHETASE"/>
    <property type="match status" value="1"/>
</dbReference>
<dbReference type="Gene3D" id="1.10.1200.10">
    <property type="entry name" value="ACP-like"/>
    <property type="match status" value="1"/>
</dbReference>
<evidence type="ECO:0000256" key="2">
    <source>
        <dbReference type="ARBA" id="ARBA00022553"/>
    </source>
</evidence>
<dbReference type="GO" id="GO:0003824">
    <property type="term" value="F:catalytic activity"/>
    <property type="evidence" value="ECO:0007669"/>
    <property type="project" value="InterPro"/>
</dbReference>
<dbReference type="InterPro" id="IPR045851">
    <property type="entry name" value="AMP-bd_C_sf"/>
</dbReference>
<dbReference type="InterPro" id="IPR001242">
    <property type="entry name" value="Condensation_dom"/>
</dbReference>
<dbReference type="NCBIfam" id="TIGR01733">
    <property type="entry name" value="AA-adenyl-dom"/>
    <property type="match status" value="1"/>
</dbReference>
<dbReference type="Pfam" id="PF00550">
    <property type="entry name" value="PP-binding"/>
    <property type="match status" value="1"/>
</dbReference>
<dbReference type="InterPro" id="IPR000873">
    <property type="entry name" value="AMP-dep_synth/lig_dom"/>
</dbReference>
<organism evidence="4 5">
    <name type="scientific">Chromobacterium phragmitis</name>
    <dbReference type="NCBI Taxonomy" id="2202141"/>
    <lineage>
        <taxon>Bacteria</taxon>
        <taxon>Pseudomonadati</taxon>
        <taxon>Pseudomonadota</taxon>
        <taxon>Betaproteobacteria</taxon>
        <taxon>Neisseriales</taxon>
        <taxon>Chromobacteriaceae</taxon>
        <taxon>Chromobacterium</taxon>
    </lineage>
</organism>
<dbReference type="SUPFAM" id="SSF52777">
    <property type="entry name" value="CoA-dependent acyltransferases"/>
    <property type="match status" value="2"/>
</dbReference>
<keyword evidence="2" id="KW-0597">Phosphoprotein</keyword>
<dbReference type="Pfam" id="PF00501">
    <property type="entry name" value="AMP-binding"/>
    <property type="match status" value="1"/>
</dbReference>
<dbReference type="FunFam" id="3.40.50.980:FF:000001">
    <property type="entry name" value="Non-ribosomal peptide synthetase"/>
    <property type="match status" value="1"/>
</dbReference>
<dbReference type="InterPro" id="IPR009081">
    <property type="entry name" value="PP-bd_ACP"/>
</dbReference>
<gene>
    <name evidence="4" type="ORF">DK843_19290</name>
</gene>
<dbReference type="InterPro" id="IPR036736">
    <property type="entry name" value="ACP-like_sf"/>
</dbReference>
<dbReference type="GO" id="GO:0044550">
    <property type="term" value="P:secondary metabolite biosynthetic process"/>
    <property type="evidence" value="ECO:0007669"/>
    <property type="project" value="TreeGrafter"/>
</dbReference>
<dbReference type="Gene3D" id="3.30.559.10">
    <property type="entry name" value="Chloramphenicol acetyltransferase-like domain"/>
    <property type="match status" value="1"/>
</dbReference>
<dbReference type="FunFam" id="3.30.300.30:FF:000010">
    <property type="entry name" value="Enterobactin synthetase component F"/>
    <property type="match status" value="1"/>
</dbReference>
<dbReference type="Pfam" id="PF13193">
    <property type="entry name" value="AMP-binding_C"/>
    <property type="match status" value="1"/>
</dbReference>
<dbReference type="Gene3D" id="3.30.559.30">
    <property type="entry name" value="Nonribosomal peptide synthetase, condensation domain"/>
    <property type="match status" value="1"/>
</dbReference>
<dbReference type="RefSeq" id="WP_114074079.1">
    <property type="nucleotide sequence ID" value="NZ_CP029554.1"/>
</dbReference>
<dbReference type="InterPro" id="IPR025110">
    <property type="entry name" value="AMP-bd_C"/>
</dbReference>
<evidence type="ECO:0000313" key="5">
    <source>
        <dbReference type="Proteomes" id="UP000252038"/>
    </source>
</evidence>
<accession>A0A344ULV3</accession>
<dbReference type="PROSITE" id="PS50075">
    <property type="entry name" value="CARRIER"/>
    <property type="match status" value="1"/>
</dbReference>
<dbReference type="EMBL" id="CP029554">
    <property type="protein sequence ID" value="AXE36251.1"/>
    <property type="molecule type" value="Genomic_DNA"/>
</dbReference>
<dbReference type="InterPro" id="IPR001031">
    <property type="entry name" value="Thioesterase"/>
</dbReference>
<protein>
    <recommendedName>
        <fullName evidence="3">Carrier domain-containing protein</fullName>
    </recommendedName>
</protein>
<dbReference type="FunFam" id="2.30.38.10:FF:000001">
    <property type="entry name" value="Non-ribosomal peptide synthetase PvdI"/>
    <property type="match status" value="1"/>
</dbReference>
<dbReference type="SUPFAM" id="SSF56801">
    <property type="entry name" value="Acetyl-CoA synthetase-like"/>
    <property type="match status" value="1"/>
</dbReference>
<dbReference type="InterPro" id="IPR010071">
    <property type="entry name" value="AA_adenyl_dom"/>
</dbReference>
<keyword evidence="1" id="KW-0596">Phosphopantetheine</keyword>
<dbReference type="GO" id="GO:0043041">
    <property type="term" value="P:amino acid activation for nonribosomal peptide biosynthetic process"/>
    <property type="evidence" value="ECO:0007669"/>
    <property type="project" value="TreeGrafter"/>
</dbReference>
<evidence type="ECO:0000256" key="1">
    <source>
        <dbReference type="ARBA" id="ARBA00022450"/>
    </source>
</evidence>
<dbReference type="PANTHER" id="PTHR45527:SF1">
    <property type="entry name" value="FATTY ACID SYNTHASE"/>
    <property type="match status" value="1"/>
</dbReference>
<reference evidence="4 5" key="1">
    <citation type="submission" date="2018-05" db="EMBL/GenBank/DDBJ databases">
        <title>Genome sequencing, assembly and analysis of the novel insecticidal bacterium, Chromobacterium phragmitis.</title>
        <authorList>
            <person name="Sparks M.E."/>
            <person name="Blackburn M.B."/>
            <person name="Gundersen-Rindal D.E."/>
        </authorList>
    </citation>
    <scope>NUCLEOTIDE SEQUENCE [LARGE SCALE GENOMIC DNA]</scope>
    <source>
        <strain evidence="4">IIBBL 274-1</strain>
    </source>
</reference>
<dbReference type="InterPro" id="IPR023213">
    <property type="entry name" value="CAT-like_dom_sf"/>
</dbReference>